<dbReference type="InterPro" id="IPR016929">
    <property type="entry name" value="TsiT-like"/>
</dbReference>
<dbReference type="PATRIC" id="fig|29488.15.peg.1231"/>
<name>A0A1B8YKY0_9GAMM</name>
<dbReference type="AlphaFoldDB" id="A0A1B8YKY0"/>
<comment type="caution">
    <text evidence="1">The sequence shown here is derived from an EMBL/GenBank/DDBJ whole genome shotgun (WGS) entry which is preliminary data.</text>
</comment>
<proteinExistence type="predicted"/>
<dbReference type="RefSeq" id="WP_065389519.1">
    <property type="nucleotide sequence ID" value="NZ_CAWMQN010000023.1"/>
</dbReference>
<accession>A0A1B8YKY0</accession>
<reference evidence="2" key="1">
    <citation type="submission" date="2015-11" db="EMBL/GenBank/DDBJ databases">
        <authorList>
            <person name="Tobias N.J."/>
            <person name="Mishra B."/>
            <person name="Gupta D.K."/>
            <person name="Thines M."/>
            <person name="Stinear T.P."/>
            <person name="Bode H.B."/>
        </authorList>
    </citation>
    <scope>NUCLEOTIDE SEQUENCE [LARGE SCALE GENOMIC DNA]</scope>
    <source>
        <strain evidence="2">PB45.5</strain>
    </source>
</reference>
<protein>
    <submittedName>
        <fullName evidence="1">Uncharacterized protein</fullName>
    </submittedName>
</protein>
<evidence type="ECO:0000313" key="1">
    <source>
        <dbReference type="EMBL" id="OCA55746.1"/>
    </source>
</evidence>
<keyword evidence="2" id="KW-1185">Reference proteome</keyword>
<dbReference type="Proteomes" id="UP000092665">
    <property type="component" value="Unassembled WGS sequence"/>
</dbReference>
<dbReference type="EMBL" id="LOIC01000023">
    <property type="protein sequence ID" value="OCA55746.1"/>
    <property type="molecule type" value="Genomic_DNA"/>
</dbReference>
<gene>
    <name evidence="1" type="ORF">Phpb_01130</name>
</gene>
<organism evidence="1 2">
    <name type="scientific">Photorhabdus namnaonensis</name>
    <dbReference type="NCBI Taxonomy" id="1851568"/>
    <lineage>
        <taxon>Bacteria</taxon>
        <taxon>Pseudomonadati</taxon>
        <taxon>Pseudomonadota</taxon>
        <taxon>Gammaproteobacteria</taxon>
        <taxon>Enterobacterales</taxon>
        <taxon>Morganellaceae</taxon>
        <taxon>Photorhabdus</taxon>
    </lineage>
</organism>
<sequence>MTTLSLNMKLYTDWKEPLTPTIVLTDLYKITQQVDIFFRRHKTWYLPGNTRQESLQHIAFDQQGATKEAIKEFEEDYTEENPIIIKGIWDGEDDDYSCSICYMNYRRDRLGQTQIDFHISIEENEFRLSRLISFINFLISTHSAPYIMIENNTYRIKRKHVFPDRLSAGWMLYLPIEIDPILAPMAEEIMPVSDKNDKKGSLIITTKDIFDIDNQKHINKANDIEICLRNLQILPLITEI</sequence>
<evidence type="ECO:0000313" key="2">
    <source>
        <dbReference type="Proteomes" id="UP000092665"/>
    </source>
</evidence>
<dbReference type="PIRSF" id="PIRSF029636">
    <property type="entry name" value="UCP029636"/>
    <property type="match status" value="1"/>
</dbReference>